<dbReference type="EMBL" id="ML978756">
    <property type="protein sequence ID" value="KAF2083816.1"/>
    <property type="molecule type" value="Genomic_DNA"/>
</dbReference>
<feature type="region of interest" description="Disordered" evidence="1">
    <location>
        <begin position="84"/>
        <end position="124"/>
    </location>
</feature>
<feature type="compositionally biased region" description="Basic and acidic residues" evidence="1">
    <location>
        <begin position="91"/>
        <end position="119"/>
    </location>
</feature>
<comment type="caution">
    <text evidence="2">The sequence shown here is derived from an EMBL/GenBank/DDBJ whole genome shotgun (WGS) entry which is preliminary data.</text>
</comment>
<proteinExistence type="predicted"/>
<dbReference type="Proteomes" id="UP000799776">
    <property type="component" value="Unassembled WGS sequence"/>
</dbReference>
<accession>A0A9P4HP16</accession>
<feature type="region of interest" description="Disordered" evidence="1">
    <location>
        <begin position="330"/>
        <end position="361"/>
    </location>
</feature>
<evidence type="ECO:0000256" key="1">
    <source>
        <dbReference type="SAM" id="MobiDB-lite"/>
    </source>
</evidence>
<reference evidence="2" key="1">
    <citation type="journal article" date="2020" name="Stud. Mycol.">
        <title>101 Dothideomycetes genomes: a test case for predicting lifestyles and emergence of pathogens.</title>
        <authorList>
            <person name="Haridas S."/>
            <person name="Albert R."/>
            <person name="Binder M."/>
            <person name="Bloem J."/>
            <person name="Labutti K."/>
            <person name="Salamov A."/>
            <person name="Andreopoulos B."/>
            <person name="Baker S."/>
            <person name="Barry K."/>
            <person name="Bills G."/>
            <person name="Bluhm B."/>
            <person name="Cannon C."/>
            <person name="Castanera R."/>
            <person name="Culley D."/>
            <person name="Daum C."/>
            <person name="Ezra D."/>
            <person name="Gonzalez J."/>
            <person name="Henrissat B."/>
            <person name="Kuo A."/>
            <person name="Liang C."/>
            <person name="Lipzen A."/>
            <person name="Lutzoni F."/>
            <person name="Magnuson J."/>
            <person name="Mondo S."/>
            <person name="Nolan M."/>
            <person name="Ohm R."/>
            <person name="Pangilinan J."/>
            <person name="Park H.-J."/>
            <person name="Ramirez L."/>
            <person name="Alfaro M."/>
            <person name="Sun H."/>
            <person name="Tritt A."/>
            <person name="Yoshinaga Y."/>
            <person name="Zwiers L.-H."/>
            <person name="Turgeon B."/>
            <person name="Goodwin S."/>
            <person name="Spatafora J."/>
            <person name="Crous P."/>
            <person name="Grigoriev I."/>
        </authorList>
    </citation>
    <scope>NUCLEOTIDE SEQUENCE</scope>
    <source>
        <strain evidence="2">CBS 121410</strain>
    </source>
</reference>
<feature type="region of interest" description="Disordered" evidence="1">
    <location>
        <begin position="16"/>
        <end position="51"/>
    </location>
</feature>
<gene>
    <name evidence="2" type="ORF">K490DRAFT_69417</name>
</gene>
<sequence length="361" mass="41566">MAGNAREVLAKDVNPALEAPARGSRYLGPDPHERVSYNLNVPFNPDPDQRQEVPRIWEVDEEDYFMNHRFDANSKGNAVYPGFPLGSETPSVEREAPRAGREASRARREAPRAEPEREPGAPIAELETRFDELETRSDELDAPQPARDVVDAARLSVSTQLASSQMILERFIGKLDTLGEDCFAEIKKHEDMLKQLDDADAQAYAAALEECWSHQDPLEQIHLEVQIKCQKLLCCHKAAFKNTIEDSKRLRRDYQHSILAARRNEIFKKAGQESKRLQAYYKGRRGIISARRREIFGKALEEVRKLKQADMDIEEQQGYLAHTDVQRLQQEERDIDEQENRLRAKRKRVTENLEEARKRLP</sequence>
<evidence type="ECO:0000313" key="2">
    <source>
        <dbReference type="EMBL" id="KAF2083816.1"/>
    </source>
</evidence>
<name>A0A9P4HP16_9PEZI</name>
<keyword evidence="3" id="KW-1185">Reference proteome</keyword>
<dbReference type="AlphaFoldDB" id="A0A9P4HP16"/>
<evidence type="ECO:0000313" key="3">
    <source>
        <dbReference type="Proteomes" id="UP000799776"/>
    </source>
</evidence>
<feature type="compositionally biased region" description="Basic and acidic residues" evidence="1">
    <location>
        <begin position="349"/>
        <end position="361"/>
    </location>
</feature>
<protein>
    <submittedName>
        <fullName evidence="2">Uncharacterized protein</fullName>
    </submittedName>
</protein>
<organism evidence="2 3">
    <name type="scientific">Saccharata proteae CBS 121410</name>
    <dbReference type="NCBI Taxonomy" id="1314787"/>
    <lineage>
        <taxon>Eukaryota</taxon>
        <taxon>Fungi</taxon>
        <taxon>Dikarya</taxon>
        <taxon>Ascomycota</taxon>
        <taxon>Pezizomycotina</taxon>
        <taxon>Dothideomycetes</taxon>
        <taxon>Dothideomycetes incertae sedis</taxon>
        <taxon>Botryosphaeriales</taxon>
        <taxon>Saccharataceae</taxon>
        <taxon>Saccharata</taxon>
    </lineage>
</organism>